<keyword evidence="1" id="KW-0805">Transcription regulation</keyword>
<accession>A0A1J5RJR7</accession>
<proteinExistence type="predicted"/>
<dbReference type="Gene3D" id="1.10.10.10">
    <property type="entry name" value="Winged helix-like DNA-binding domain superfamily/Winged helix DNA-binding domain"/>
    <property type="match status" value="1"/>
</dbReference>
<dbReference type="GO" id="GO:0003677">
    <property type="term" value="F:DNA binding"/>
    <property type="evidence" value="ECO:0007669"/>
    <property type="project" value="UniProtKB-KW"/>
</dbReference>
<comment type="caution">
    <text evidence="5">The sequence shown here is derived from an EMBL/GenBank/DDBJ whole genome shotgun (WGS) entry which is preliminary data.</text>
</comment>
<dbReference type="PANTHER" id="PTHR33204:SF37">
    <property type="entry name" value="HTH-TYPE TRANSCRIPTIONAL REGULATOR YODB"/>
    <property type="match status" value="1"/>
</dbReference>
<gene>
    <name evidence="5" type="primary">yybR_5</name>
    <name evidence="5" type="ORF">GALL_258190</name>
</gene>
<name>A0A1J5RJR7_9ZZZZ</name>
<dbReference type="Pfam" id="PF01638">
    <property type="entry name" value="HxlR"/>
    <property type="match status" value="1"/>
</dbReference>
<keyword evidence="3" id="KW-0804">Transcription</keyword>
<sequence length="112" mass="12954">MQHYTSVLDILGDKWTLVVVRDFFRNKHRYGEFLASPEGIPTNILADRLKRLEAVGIIKRELYQDNPPRAQYFLTSRGAELAPVLRALVKWGVQYLPSVTLPEKYSPPEIRD</sequence>
<dbReference type="InterPro" id="IPR002577">
    <property type="entry name" value="HTH_HxlR"/>
</dbReference>
<dbReference type="InterPro" id="IPR036388">
    <property type="entry name" value="WH-like_DNA-bd_sf"/>
</dbReference>
<dbReference type="PROSITE" id="PS51118">
    <property type="entry name" value="HTH_HXLR"/>
    <property type="match status" value="1"/>
</dbReference>
<reference evidence="5" key="1">
    <citation type="submission" date="2016-10" db="EMBL/GenBank/DDBJ databases">
        <title>Sequence of Gallionella enrichment culture.</title>
        <authorList>
            <person name="Poehlein A."/>
            <person name="Muehling M."/>
            <person name="Daniel R."/>
        </authorList>
    </citation>
    <scope>NUCLEOTIDE SEQUENCE</scope>
</reference>
<evidence type="ECO:0000256" key="2">
    <source>
        <dbReference type="ARBA" id="ARBA00023125"/>
    </source>
</evidence>
<evidence type="ECO:0000259" key="4">
    <source>
        <dbReference type="PROSITE" id="PS51118"/>
    </source>
</evidence>
<evidence type="ECO:0000313" key="5">
    <source>
        <dbReference type="EMBL" id="OIQ92223.1"/>
    </source>
</evidence>
<protein>
    <submittedName>
        <fullName evidence="5">Putative HTH-type transcriptional regulator YybR</fullName>
    </submittedName>
</protein>
<organism evidence="5">
    <name type="scientific">mine drainage metagenome</name>
    <dbReference type="NCBI Taxonomy" id="410659"/>
    <lineage>
        <taxon>unclassified sequences</taxon>
        <taxon>metagenomes</taxon>
        <taxon>ecological metagenomes</taxon>
    </lineage>
</organism>
<dbReference type="AlphaFoldDB" id="A0A1J5RJR7"/>
<dbReference type="EMBL" id="MLJW01000237">
    <property type="protein sequence ID" value="OIQ92223.1"/>
    <property type="molecule type" value="Genomic_DNA"/>
</dbReference>
<evidence type="ECO:0000256" key="1">
    <source>
        <dbReference type="ARBA" id="ARBA00023015"/>
    </source>
</evidence>
<feature type="domain" description="HTH hxlR-type" evidence="4">
    <location>
        <begin position="1"/>
        <end position="100"/>
    </location>
</feature>
<keyword evidence="2" id="KW-0238">DNA-binding</keyword>
<dbReference type="PANTHER" id="PTHR33204">
    <property type="entry name" value="TRANSCRIPTIONAL REGULATOR, MARR FAMILY"/>
    <property type="match status" value="1"/>
</dbReference>
<dbReference type="InterPro" id="IPR036390">
    <property type="entry name" value="WH_DNA-bd_sf"/>
</dbReference>
<evidence type="ECO:0000256" key="3">
    <source>
        <dbReference type="ARBA" id="ARBA00023163"/>
    </source>
</evidence>
<dbReference type="SUPFAM" id="SSF46785">
    <property type="entry name" value="Winged helix' DNA-binding domain"/>
    <property type="match status" value="1"/>
</dbReference>